<dbReference type="STRING" id="1333998.M2A_0160"/>
<dbReference type="PROSITE" id="PS00194">
    <property type="entry name" value="THIOREDOXIN_1"/>
    <property type="match status" value="1"/>
</dbReference>
<reference evidence="8 9" key="1">
    <citation type="submission" date="2014-07" db="EMBL/GenBank/DDBJ databases">
        <title>Tepidicaulis marinum gen. nov., sp. nov., a novel marine bacterium denitrifying nitrate to nitrous oxide strictly under microaerobic conditions.</title>
        <authorList>
            <person name="Takeuchi M."/>
            <person name="Yamagishi T."/>
            <person name="Kamagata Y."/>
            <person name="Oshima K."/>
            <person name="Hattori M."/>
            <person name="Katayama T."/>
            <person name="Hanada S."/>
            <person name="Tamaki H."/>
            <person name="Marumo K."/>
            <person name="Maeda H."/>
            <person name="Nedachi M."/>
            <person name="Iwasaki W."/>
            <person name="Suwa Y."/>
            <person name="Sakata S."/>
        </authorList>
    </citation>
    <scope>NUCLEOTIDE SEQUENCE [LARGE SCALE GENOMIC DNA]</scope>
    <source>
        <strain evidence="8 9">MA2</strain>
    </source>
</reference>
<dbReference type="Proteomes" id="UP000028702">
    <property type="component" value="Unassembled WGS sequence"/>
</dbReference>
<dbReference type="Pfam" id="PF14559">
    <property type="entry name" value="TPR_19"/>
    <property type="match status" value="1"/>
</dbReference>
<evidence type="ECO:0000256" key="3">
    <source>
        <dbReference type="ARBA" id="ARBA00022982"/>
    </source>
</evidence>
<dbReference type="NCBIfam" id="TIGR01068">
    <property type="entry name" value="thioredoxin"/>
    <property type="match status" value="1"/>
</dbReference>
<dbReference type="EMBL" id="BBIO01000001">
    <property type="protein sequence ID" value="GAK43661.1"/>
    <property type="molecule type" value="Genomic_DNA"/>
</dbReference>
<dbReference type="InterPro" id="IPR013766">
    <property type="entry name" value="Thioredoxin_domain"/>
</dbReference>
<dbReference type="Gene3D" id="1.25.40.10">
    <property type="entry name" value="Tetratricopeptide repeat domain"/>
    <property type="match status" value="2"/>
</dbReference>
<evidence type="ECO:0000256" key="5">
    <source>
        <dbReference type="ARBA" id="ARBA00023284"/>
    </source>
</evidence>
<dbReference type="InterPro" id="IPR011990">
    <property type="entry name" value="TPR-like_helical_dom_sf"/>
</dbReference>
<dbReference type="PRINTS" id="PR00421">
    <property type="entry name" value="THIOREDOXIN"/>
</dbReference>
<dbReference type="Gene3D" id="3.40.30.10">
    <property type="entry name" value="Glutaredoxin"/>
    <property type="match status" value="1"/>
</dbReference>
<dbReference type="GO" id="GO:0006950">
    <property type="term" value="P:response to stress"/>
    <property type="evidence" value="ECO:0007669"/>
    <property type="project" value="UniProtKB-ARBA"/>
</dbReference>
<protein>
    <recommendedName>
        <fullName evidence="6">Thioredoxin</fullName>
    </recommendedName>
</protein>
<dbReference type="SUPFAM" id="SSF52833">
    <property type="entry name" value="Thioredoxin-like"/>
    <property type="match status" value="1"/>
</dbReference>
<evidence type="ECO:0000256" key="6">
    <source>
        <dbReference type="NCBIfam" id="TIGR01068"/>
    </source>
</evidence>
<dbReference type="InterPro" id="IPR036249">
    <property type="entry name" value="Thioredoxin-like_sf"/>
</dbReference>
<evidence type="ECO:0000256" key="4">
    <source>
        <dbReference type="ARBA" id="ARBA00023157"/>
    </source>
</evidence>
<proteinExistence type="inferred from homology"/>
<dbReference type="SUPFAM" id="SSF48452">
    <property type="entry name" value="TPR-like"/>
    <property type="match status" value="1"/>
</dbReference>
<comment type="similarity">
    <text evidence="1">Belongs to the thioredoxin family.</text>
</comment>
<dbReference type="Pfam" id="PF00085">
    <property type="entry name" value="Thioredoxin"/>
    <property type="match status" value="1"/>
</dbReference>
<dbReference type="RefSeq" id="WP_156101651.1">
    <property type="nucleotide sequence ID" value="NZ_BBIO01000001.1"/>
</dbReference>
<keyword evidence="5" id="KW-0676">Redox-active center</keyword>
<dbReference type="GO" id="GO:0015035">
    <property type="term" value="F:protein-disulfide reductase activity"/>
    <property type="evidence" value="ECO:0007669"/>
    <property type="project" value="UniProtKB-UniRule"/>
</dbReference>
<evidence type="ECO:0000313" key="9">
    <source>
        <dbReference type="Proteomes" id="UP000028702"/>
    </source>
</evidence>
<dbReference type="FunFam" id="3.40.30.10:FF:000001">
    <property type="entry name" value="Thioredoxin"/>
    <property type="match status" value="1"/>
</dbReference>
<evidence type="ECO:0000256" key="2">
    <source>
        <dbReference type="ARBA" id="ARBA00022448"/>
    </source>
</evidence>
<dbReference type="GO" id="GO:0045454">
    <property type="term" value="P:cell redox homeostasis"/>
    <property type="evidence" value="ECO:0007669"/>
    <property type="project" value="TreeGrafter"/>
</dbReference>
<dbReference type="GO" id="GO:0005829">
    <property type="term" value="C:cytosol"/>
    <property type="evidence" value="ECO:0007669"/>
    <property type="project" value="TreeGrafter"/>
</dbReference>
<dbReference type="InterPro" id="IPR005746">
    <property type="entry name" value="Thioredoxin"/>
</dbReference>
<evidence type="ECO:0000256" key="1">
    <source>
        <dbReference type="ARBA" id="ARBA00008987"/>
    </source>
</evidence>
<dbReference type="InterPro" id="IPR017937">
    <property type="entry name" value="Thioredoxin_CS"/>
</dbReference>
<keyword evidence="9" id="KW-1185">Reference proteome</keyword>
<dbReference type="PROSITE" id="PS51352">
    <property type="entry name" value="THIOREDOXIN_2"/>
    <property type="match status" value="1"/>
</dbReference>
<keyword evidence="2" id="KW-0813">Transport</keyword>
<name>A0A081B6J3_9HYPH</name>
<dbReference type="CDD" id="cd02956">
    <property type="entry name" value="ybbN"/>
    <property type="match status" value="1"/>
</dbReference>
<keyword evidence="4" id="KW-1015">Disulfide bond</keyword>
<keyword evidence="3" id="KW-0249">Electron transport</keyword>
<evidence type="ECO:0000313" key="8">
    <source>
        <dbReference type="EMBL" id="GAK43661.1"/>
    </source>
</evidence>
<gene>
    <name evidence="8" type="ORF">M2A_0160</name>
</gene>
<organism evidence="8 9">
    <name type="scientific">Tepidicaulis marinus</name>
    <dbReference type="NCBI Taxonomy" id="1333998"/>
    <lineage>
        <taxon>Bacteria</taxon>
        <taxon>Pseudomonadati</taxon>
        <taxon>Pseudomonadota</taxon>
        <taxon>Alphaproteobacteria</taxon>
        <taxon>Hyphomicrobiales</taxon>
        <taxon>Parvibaculaceae</taxon>
        <taxon>Tepidicaulis</taxon>
    </lineage>
</organism>
<accession>A0A081B6J3</accession>
<comment type="caution">
    <text evidence="8">The sequence shown here is derived from an EMBL/GenBank/DDBJ whole genome shotgun (WGS) entry which is preliminary data.</text>
</comment>
<sequence>MEPVMPNQTDGAGGPQGALIKDTTTETFAADVLDASMEVPVILDLWAPWCGPCKQLGPVLEKLVTNAGGAVRLVKMDIDQHPEVAQQLRVQSIPAVFAFKNGQPVDGFTGVLPESQLKQFIERLAGPVGPSPAEQMLEAGHQALEAGDLNRAGQLFAGCLQAEPGNPEAIAGLAQCYLKSGDVERAKQTLELAPPEQRQHAAISSAQAAIALADKAAEAASVDTSALEARLAENPKDHEARFELAMVKNARGDREGAVDELLTLLTYDRKWNDEAARTQLLELFEAYGPMDEVTKTGRRRLSSILFS</sequence>
<dbReference type="PANTHER" id="PTHR45663:SF11">
    <property type="entry name" value="GEO12009P1"/>
    <property type="match status" value="1"/>
</dbReference>
<dbReference type="PANTHER" id="PTHR45663">
    <property type="entry name" value="GEO12009P1"/>
    <property type="match status" value="1"/>
</dbReference>
<dbReference type="eggNOG" id="COG3118">
    <property type="taxonomic scope" value="Bacteria"/>
</dbReference>
<dbReference type="Pfam" id="PF14561">
    <property type="entry name" value="TPR_20"/>
    <property type="match status" value="1"/>
</dbReference>
<feature type="domain" description="Thioredoxin" evidence="7">
    <location>
        <begin position="18"/>
        <end position="126"/>
    </location>
</feature>
<dbReference type="AlphaFoldDB" id="A0A081B6J3"/>
<evidence type="ECO:0000259" key="7">
    <source>
        <dbReference type="PROSITE" id="PS51352"/>
    </source>
</evidence>